<dbReference type="OrthoDB" id="289314at2759"/>
<sequence length="533" mass="60720">MATVPDWNSEEQVVKPTCNCQIDRVLIQREGPFVIKGAQKQSDSVNSASYVVYVIAYGTTEVKRRYSEFESLRKALCRLHPTLIIPPIPEKHSLTDYATMQNRVKDDPVMIEKRKRMLQRFLNRMAKHPELGHEHVFHRFLEPGTTWSEIANSPPLNSLPKHPLHLTHISGESSVGAQSSPTQTSSNSTIPIPSSTQTLRNPDMRFTDSEVFTNKFSNQMSNGVEKAQKKIMRRLGDYANDYAELGAVYNAFSLNETDKLANAIERVGQAVDCVYTETGKMINALEANVAEPIQEYVQYSSVIKAVLKYRYLKQAQLELVEDTLEQKRTSYAGLQRVENEARRLDEALSRSRVLGQDNTTNHQSPSLTNPDNTEQRESNGTPESEEENQAEGYNSDITSPAVNNNNPYKVTHTANLTKRRGKRWSAPTKIFTAMSHTIQGIIDVDPEATRRNQLGKTKDSITHLEEALEILSQDIKSISVNTQQDLDRFQRQKIQDLRDMLIEYAKIHRDWCQTNYDYWKDTKVEVNKIVGED</sequence>
<dbReference type="GO" id="GO:0042147">
    <property type="term" value="P:retrograde transport, endosome to Golgi"/>
    <property type="evidence" value="ECO:0007669"/>
    <property type="project" value="InterPro"/>
</dbReference>
<dbReference type="CDD" id="cd06867">
    <property type="entry name" value="PX_SNX41_42"/>
    <property type="match status" value="1"/>
</dbReference>
<evidence type="ECO:0000256" key="7">
    <source>
        <dbReference type="ARBA" id="ARBA00023121"/>
    </source>
</evidence>
<keyword evidence="8" id="KW-0472">Membrane</keyword>
<dbReference type="InterPro" id="IPR001683">
    <property type="entry name" value="PX_dom"/>
</dbReference>
<evidence type="ECO:0000256" key="9">
    <source>
        <dbReference type="SAM" id="MobiDB-lite"/>
    </source>
</evidence>
<dbReference type="GO" id="GO:0035091">
    <property type="term" value="F:phosphatidylinositol binding"/>
    <property type="evidence" value="ECO:0007669"/>
    <property type="project" value="InterPro"/>
</dbReference>
<evidence type="ECO:0000256" key="5">
    <source>
        <dbReference type="ARBA" id="ARBA00022927"/>
    </source>
</evidence>
<dbReference type="SUPFAM" id="SSF64268">
    <property type="entry name" value="PX domain"/>
    <property type="match status" value="1"/>
</dbReference>
<dbReference type="Pfam" id="PF00787">
    <property type="entry name" value="PX"/>
    <property type="match status" value="1"/>
</dbReference>
<dbReference type="PANTHER" id="PTHR46979:SF2">
    <property type="entry name" value="SORTING NEXIN-41"/>
    <property type="match status" value="1"/>
</dbReference>
<dbReference type="InterPro" id="IPR027267">
    <property type="entry name" value="AH/BAR_dom_sf"/>
</dbReference>
<keyword evidence="6" id="KW-0072">Autophagy</keyword>
<keyword evidence="7" id="KW-0446">Lipid-binding</keyword>
<evidence type="ECO:0000256" key="4">
    <source>
        <dbReference type="ARBA" id="ARBA00022753"/>
    </source>
</evidence>
<dbReference type="PROSITE" id="PS50195">
    <property type="entry name" value="PX"/>
    <property type="match status" value="1"/>
</dbReference>
<dbReference type="InterPro" id="IPR044106">
    <property type="entry name" value="PX_Snx41/Atg20"/>
</dbReference>
<name>A0A261XXF9_9FUNG</name>
<evidence type="ECO:0000256" key="1">
    <source>
        <dbReference type="ARBA" id="ARBA00004481"/>
    </source>
</evidence>
<feature type="compositionally biased region" description="Polar residues" evidence="9">
    <location>
        <begin position="356"/>
        <end position="382"/>
    </location>
</feature>
<keyword evidence="3" id="KW-0813">Transport</keyword>
<proteinExistence type="inferred from homology"/>
<evidence type="ECO:0000259" key="10">
    <source>
        <dbReference type="PROSITE" id="PS50195"/>
    </source>
</evidence>
<keyword evidence="12" id="KW-1185">Reference proteome</keyword>
<dbReference type="PANTHER" id="PTHR46979">
    <property type="entry name" value="SORTING NEXIN-41"/>
    <property type="match status" value="1"/>
</dbReference>
<comment type="caution">
    <text evidence="11">The sequence shown here is derived from an EMBL/GenBank/DDBJ whole genome shotgun (WGS) entry which is preliminary data.</text>
</comment>
<comment type="similarity">
    <text evidence="2">Belongs to the sorting nexin family.</text>
</comment>
<evidence type="ECO:0000313" key="12">
    <source>
        <dbReference type="Proteomes" id="UP000242875"/>
    </source>
</evidence>
<dbReference type="SMART" id="SM00312">
    <property type="entry name" value="PX"/>
    <property type="match status" value="1"/>
</dbReference>
<evidence type="ECO:0000256" key="2">
    <source>
        <dbReference type="ARBA" id="ARBA00010883"/>
    </source>
</evidence>
<keyword evidence="5" id="KW-0653">Protein transport</keyword>
<evidence type="ECO:0000256" key="3">
    <source>
        <dbReference type="ARBA" id="ARBA00022448"/>
    </source>
</evidence>
<feature type="region of interest" description="Disordered" evidence="9">
    <location>
        <begin position="349"/>
        <end position="422"/>
    </location>
</feature>
<protein>
    <recommendedName>
        <fullName evidence="10">PX domain-containing protein</fullName>
    </recommendedName>
</protein>
<comment type="subcellular location">
    <subcellularLocation>
        <location evidence="1">Endosome membrane</location>
        <topology evidence="1">Peripheral membrane protein</topology>
    </subcellularLocation>
</comment>
<feature type="compositionally biased region" description="Low complexity" evidence="9">
    <location>
        <begin position="178"/>
        <end position="198"/>
    </location>
</feature>
<dbReference type="EMBL" id="MVBO01000109">
    <property type="protein sequence ID" value="OZJ03037.1"/>
    <property type="molecule type" value="Genomic_DNA"/>
</dbReference>
<evidence type="ECO:0000313" key="11">
    <source>
        <dbReference type="EMBL" id="OZJ03037.1"/>
    </source>
</evidence>
<evidence type="ECO:0000256" key="8">
    <source>
        <dbReference type="ARBA" id="ARBA00023136"/>
    </source>
</evidence>
<dbReference type="Gene3D" id="3.30.1520.10">
    <property type="entry name" value="Phox-like domain"/>
    <property type="match status" value="1"/>
</dbReference>
<dbReference type="InterPro" id="IPR051079">
    <property type="entry name" value="Sorting_Nexin_Autophagy"/>
</dbReference>
<feature type="region of interest" description="Disordered" evidence="9">
    <location>
        <begin position="172"/>
        <end position="203"/>
    </location>
</feature>
<dbReference type="GO" id="GO:0006914">
    <property type="term" value="P:autophagy"/>
    <property type="evidence" value="ECO:0007669"/>
    <property type="project" value="UniProtKB-KW"/>
</dbReference>
<accession>A0A261XXF9</accession>
<dbReference type="Gene3D" id="1.20.1270.60">
    <property type="entry name" value="Arfaptin homology (AH) domain/BAR domain"/>
    <property type="match status" value="2"/>
</dbReference>
<organism evidence="11 12">
    <name type="scientific">Bifiguratus adelaidae</name>
    <dbReference type="NCBI Taxonomy" id="1938954"/>
    <lineage>
        <taxon>Eukaryota</taxon>
        <taxon>Fungi</taxon>
        <taxon>Fungi incertae sedis</taxon>
        <taxon>Mucoromycota</taxon>
        <taxon>Mucoromycotina</taxon>
        <taxon>Endogonomycetes</taxon>
        <taxon>Endogonales</taxon>
        <taxon>Endogonales incertae sedis</taxon>
        <taxon>Bifiguratus</taxon>
    </lineage>
</organism>
<gene>
    <name evidence="11" type="ORF">BZG36_03264</name>
</gene>
<dbReference type="GO" id="GO:0010008">
    <property type="term" value="C:endosome membrane"/>
    <property type="evidence" value="ECO:0007669"/>
    <property type="project" value="UniProtKB-SubCell"/>
</dbReference>
<dbReference type="Proteomes" id="UP000242875">
    <property type="component" value="Unassembled WGS sequence"/>
</dbReference>
<feature type="domain" description="PX" evidence="10">
    <location>
        <begin position="28"/>
        <end position="148"/>
    </location>
</feature>
<evidence type="ECO:0000256" key="6">
    <source>
        <dbReference type="ARBA" id="ARBA00023006"/>
    </source>
</evidence>
<dbReference type="GO" id="GO:0015031">
    <property type="term" value="P:protein transport"/>
    <property type="evidence" value="ECO:0007669"/>
    <property type="project" value="UniProtKB-KW"/>
</dbReference>
<dbReference type="InterPro" id="IPR036871">
    <property type="entry name" value="PX_dom_sf"/>
</dbReference>
<dbReference type="AlphaFoldDB" id="A0A261XXF9"/>
<keyword evidence="4" id="KW-0967">Endosome</keyword>
<dbReference type="GO" id="GO:0005829">
    <property type="term" value="C:cytosol"/>
    <property type="evidence" value="ECO:0007669"/>
    <property type="project" value="GOC"/>
</dbReference>
<reference evidence="11 12" key="1">
    <citation type="journal article" date="2017" name="Mycologia">
        <title>Bifiguratus adelaidae, gen. et sp. nov., a new member of Mucoromycotina in endophytic and soil-dwelling habitats.</title>
        <authorList>
            <person name="Torres-Cruz T.J."/>
            <person name="Billingsley Tobias T.L."/>
            <person name="Almatruk M."/>
            <person name="Hesse C."/>
            <person name="Kuske C.R."/>
            <person name="Desiro A."/>
            <person name="Benucci G.M."/>
            <person name="Bonito G."/>
            <person name="Stajich J.E."/>
            <person name="Dunlap C."/>
            <person name="Arnold A.E."/>
            <person name="Porras-Alfaro A."/>
        </authorList>
    </citation>
    <scope>NUCLEOTIDE SEQUENCE [LARGE SCALE GENOMIC DNA]</scope>
    <source>
        <strain evidence="11 12">AZ0501</strain>
    </source>
</reference>
<feature type="compositionally biased region" description="Polar residues" evidence="9">
    <location>
        <begin position="391"/>
        <end position="416"/>
    </location>
</feature>